<dbReference type="Proteomes" id="UP000814176">
    <property type="component" value="Unassembled WGS sequence"/>
</dbReference>
<proteinExistence type="predicted"/>
<comment type="caution">
    <text evidence="1">The sequence shown here is derived from an EMBL/GenBank/DDBJ whole genome shotgun (WGS) entry which is preliminary data.</text>
</comment>
<dbReference type="EMBL" id="JADCUA010000004">
    <property type="protein sequence ID" value="KAH9840903.1"/>
    <property type="molecule type" value="Genomic_DNA"/>
</dbReference>
<protein>
    <recommendedName>
        <fullName evidence="3">Secreted protein</fullName>
    </recommendedName>
</protein>
<organism evidence="1 2">
    <name type="scientific">Rhodofomes roseus</name>
    <dbReference type="NCBI Taxonomy" id="34475"/>
    <lineage>
        <taxon>Eukaryota</taxon>
        <taxon>Fungi</taxon>
        <taxon>Dikarya</taxon>
        <taxon>Basidiomycota</taxon>
        <taxon>Agaricomycotina</taxon>
        <taxon>Agaricomycetes</taxon>
        <taxon>Polyporales</taxon>
        <taxon>Rhodofomes</taxon>
    </lineage>
</organism>
<gene>
    <name evidence="1" type="ORF">C8Q71DRAFT_429993</name>
</gene>
<evidence type="ECO:0000313" key="1">
    <source>
        <dbReference type="EMBL" id="KAH9840903.1"/>
    </source>
</evidence>
<dbReference type="GeneID" id="71999233"/>
<evidence type="ECO:0008006" key="3">
    <source>
        <dbReference type="Google" id="ProtNLM"/>
    </source>
</evidence>
<sequence length="74" mass="8467">MCAPLKKSLICQIVYSVASSSALYWSLPRLATAFGVRISIWNNWVKAVYPVDLPKTCRRRTPSTITVYTRRTLF</sequence>
<dbReference type="RefSeq" id="XP_047782369.1">
    <property type="nucleotide sequence ID" value="XM_047918501.1"/>
</dbReference>
<name>A0ABQ8KQK9_9APHY</name>
<reference evidence="1 2" key="1">
    <citation type="journal article" date="2021" name="Environ. Microbiol.">
        <title>Gene family expansions and transcriptome signatures uncover fungal adaptations to wood decay.</title>
        <authorList>
            <person name="Hage H."/>
            <person name="Miyauchi S."/>
            <person name="Viragh M."/>
            <person name="Drula E."/>
            <person name="Min B."/>
            <person name="Chaduli D."/>
            <person name="Navarro D."/>
            <person name="Favel A."/>
            <person name="Norest M."/>
            <person name="Lesage-Meessen L."/>
            <person name="Balint B."/>
            <person name="Merenyi Z."/>
            <person name="de Eugenio L."/>
            <person name="Morin E."/>
            <person name="Martinez A.T."/>
            <person name="Baldrian P."/>
            <person name="Stursova M."/>
            <person name="Martinez M.J."/>
            <person name="Novotny C."/>
            <person name="Magnuson J.K."/>
            <person name="Spatafora J.W."/>
            <person name="Maurice S."/>
            <person name="Pangilinan J."/>
            <person name="Andreopoulos W."/>
            <person name="LaButti K."/>
            <person name="Hundley H."/>
            <person name="Na H."/>
            <person name="Kuo A."/>
            <person name="Barry K."/>
            <person name="Lipzen A."/>
            <person name="Henrissat B."/>
            <person name="Riley R."/>
            <person name="Ahrendt S."/>
            <person name="Nagy L.G."/>
            <person name="Grigoriev I.V."/>
            <person name="Martin F."/>
            <person name="Rosso M.N."/>
        </authorList>
    </citation>
    <scope>NUCLEOTIDE SEQUENCE [LARGE SCALE GENOMIC DNA]</scope>
    <source>
        <strain evidence="1 2">CIRM-BRFM 1785</strain>
    </source>
</reference>
<evidence type="ECO:0000313" key="2">
    <source>
        <dbReference type="Proteomes" id="UP000814176"/>
    </source>
</evidence>
<keyword evidence="2" id="KW-1185">Reference proteome</keyword>
<accession>A0ABQ8KQK9</accession>